<dbReference type="AlphaFoldDB" id="A0A450TE41"/>
<name>A0A450TE41_9GAMM</name>
<reference evidence="2" key="1">
    <citation type="submission" date="2019-02" db="EMBL/GenBank/DDBJ databases">
        <authorList>
            <person name="Gruber-Vodicka R. H."/>
            <person name="Seah K. B. B."/>
        </authorList>
    </citation>
    <scope>NUCLEOTIDE SEQUENCE</scope>
    <source>
        <strain evidence="2">BECK_DK161</strain>
    </source>
</reference>
<proteinExistence type="predicted"/>
<evidence type="ECO:0000256" key="1">
    <source>
        <dbReference type="SAM" id="SignalP"/>
    </source>
</evidence>
<dbReference type="EMBL" id="CAADEY010000128">
    <property type="protein sequence ID" value="VFJ65279.1"/>
    <property type="molecule type" value="Genomic_DNA"/>
</dbReference>
<gene>
    <name evidence="2" type="ORF">BECKDK2373C_GA0170839_11281</name>
</gene>
<keyword evidence="1" id="KW-0732">Signal</keyword>
<accession>A0A450TE41</accession>
<protein>
    <submittedName>
        <fullName evidence="2">Uncharacterized protein</fullName>
    </submittedName>
</protein>
<feature type="chain" id="PRO_5019324583" evidence="1">
    <location>
        <begin position="23"/>
        <end position="110"/>
    </location>
</feature>
<evidence type="ECO:0000313" key="2">
    <source>
        <dbReference type="EMBL" id="VFJ65279.1"/>
    </source>
</evidence>
<organism evidence="2">
    <name type="scientific">Candidatus Kentrum sp. DK</name>
    <dbReference type="NCBI Taxonomy" id="2126562"/>
    <lineage>
        <taxon>Bacteria</taxon>
        <taxon>Pseudomonadati</taxon>
        <taxon>Pseudomonadota</taxon>
        <taxon>Gammaproteobacteria</taxon>
        <taxon>Candidatus Kentrum</taxon>
    </lineage>
</organism>
<sequence>MNHTIFLLLLPILFFLPCTAMARELHVDCRERKVVPSDYGVENGEIDKLRDLVPHELREEGKCRFPWPAVYLTHLVTLATARNSKEAAALLLLDASFHDDLRLDGEFAEN</sequence>
<feature type="signal peptide" evidence="1">
    <location>
        <begin position="1"/>
        <end position="22"/>
    </location>
</feature>